<organism evidence="1 2">
    <name type="scientific">Phocaeicola vulgatus</name>
    <name type="common">Bacteroides vulgatus</name>
    <dbReference type="NCBI Taxonomy" id="821"/>
    <lineage>
        <taxon>Bacteria</taxon>
        <taxon>Pseudomonadati</taxon>
        <taxon>Bacteroidota</taxon>
        <taxon>Bacteroidia</taxon>
        <taxon>Bacteroidales</taxon>
        <taxon>Bacteroidaceae</taxon>
        <taxon>Phocaeicola</taxon>
    </lineage>
</organism>
<sequence>MNRMKRFNYTFILLPFLACWLLLASCGGMKVECEGFEPSVTTKLVEKDMKLYLKEIPGAEKVNYVLCVDSTLEDGSFGYRVEENRICLIGGDELGAAHGFYTLLEELGYTFDVTGVSKPGVKKKLSQIESKMVTPKVRWRGIRQHVNFPMDISSYKIEDAKEYLNSLLRMRFNKLVIHSYPGQWYETQIGDSLALAGNFFYGNVHYMYDNERLKKNVSRNDSIFCIPGAEPLFSNPAERSRFAVAWMQKLINYAADLGFYVQYSFEPRYATIEQTVQTTEDILRSYPRLNALEMITEETGGWGPRCTEEEVRNTLNEYFPEDIANDSTVCAPIRSQQSDLNALYKQVGIIVKTIEKLQAEKHDGPELKLGIYSSITDYTKGGYRLARLALPETPICLMPSHGSEGTAQAVMDVIHTPEDMRHTELYSWIEFDGLMYLYQNSVEGNARLMGYIEQMLPGEQHGSLLYNHWRTAENRTSARYAAESTLKGKLSSYFFYQEYAARLGIEDVERYDSVMTMVNEGDSYAKKHLGNIGFCWMGAWRAGGSYTWMRKEQIKAAHDYYLEAGKVLSDLIKPLDKSSEAFRYLSFIGNRILCSVIYLQAFEEAVEIQTIRKEEDGTVSEAEQLRAQEICNRALLLFDQYMEVHAQMMPDRGCEGTLVSLWNAPVRGLKIYRSKLGGVAPEELPRSNKPVDAPPLPIFYEKK</sequence>
<dbReference type="PROSITE" id="PS51257">
    <property type="entry name" value="PROKAR_LIPOPROTEIN"/>
    <property type="match status" value="1"/>
</dbReference>
<accession>A0A412NWS3</accession>
<gene>
    <name evidence="1" type="ORF">GAY01_09880</name>
</gene>
<protein>
    <recommendedName>
        <fullName evidence="3">DUF4838 domain-containing protein</fullName>
    </recommendedName>
</protein>
<reference evidence="1 2" key="1">
    <citation type="journal article" date="2019" name="Nat. Med.">
        <title>A library of human gut bacterial isolates paired with longitudinal multiomics data enables mechanistic microbiome research.</title>
        <authorList>
            <person name="Poyet M."/>
            <person name="Groussin M."/>
            <person name="Gibbons S.M."/>
            <person name="Avila-Pacheco J."/>
            <person name="Jiang X."/>
            <person name="Kearney S.M."/>
            <person name="Perrotta A.R."/>
            <person name="Berdy B."/>
            <person name="Zhao S."/>
            <person name="Lieberman T.D."/>
            <person name="Swanson P.K."/>
            <person name="Smith M."/>
            <person name="Roesemann S."/>
            <person name="Alexander J.E."/>
            <person name="Rich S.A."/>
            <person name="Livny J."/>
            <person name="Vlamakis H."/>
            <person name="Clish C."/>
            <person name="Bullock K."/>
            <person name="Deik A."/>
            <person name="Scott J."/>
            <person name="Pierce K.A."/>
            <person name="Xavier R.J."/>
            <person name="Alm E.J."/>
        </authorList>
    </citation>
    <scope>NUCLEOTIDE SEQUENCE [LARGE SCALE GENOMIC DNA]</scope>
    <source>
        <strain evidence="1 2">BIOML-A73</strain>
    </source>
</reference>
<dbReference type="Proteomes" id="UP000433382">
    <property type="component" value="Unassembled WGS sequence"/>
</dbReference>
<proteinExistence type="predicted"/>
<comment type="caution">
    <text evidence="1">The sequence shown here is derived from an EMBL/GenBank/DDBJ whole genome shotgun (WGS) entry which is preliminary data.</text>
</comment>
<dbReference type="AlphaFoldDB" id="A0A412NWS3"/>
<evidence type="ECO:0008006" key="3">
    <source>
        <dbReference type="Google" id="ProtNLM"/>
    </source>
</evidence>
<evidence type="ECO:0000313" key="2">
    <source>
        <dbReference type="Proteomes" id="UP000433382"/>
    </source>
</evidence>
<evidence type="ECO:0000313" key="1">
    <source>
        <dbReference type="EMBL" id="KAB3571556.1"/>
    </source>
</evidence>
<dbReference type="EMBL" id="WCZM01000012">
    <property type="protein sequence ID" value="KAB3571556.1"/>
    <property type="molecule type" value="Genomic_DNA"/>
</dbReference>
<name>A0A412NWS3_PHOVU</name>
<dbReference type="RefSeq" id="WP_008781832.1">
    <property type="nucleotide sequence ID" value="NZ_JACBPY010000006.1"/>
</dbReference>